<comment type="subcellular location">
    <subcellularLocation>
        <location evidence="2">Chromosome</location>
        <location evidence="2">Centromere</location>
        <location evidence="2">Kinetochore</location>
    </subcellularLocation>
    <subcellularLocation>
        <location evidence="1">Nucleus</location>
    </subcellularLocation>
</comment>
<dbReference type="GO" id="GO:0005634">
    <property type="term" value="C:nucleus"/>
    <property type="evidence" value="ECO:0007669"/>
    <property type="project" value="UniProtKB-SubCell"/>
</dbReference>
<proteinExistence type="predicted"/>
<dbReference type="Proteomes" id="UP001172673">
    <property type="component" value="Unassembled WGS sequence"/>
</dbReference>
<sequence length="384" mass="41777">MAAVHRPAHLTHHAAKLASAACIEKSKAIGVPMNIAIVDASLYLLHFERMPGAKLTSIDISMNKAFTAAGHRAPTSVYKENVWPGGAAFGLNNSNGGRFMYVAGGIPIVIDGEVVGAIGCSTGTPAQDTEVAQAGIDAVQEIVKKKQSQPNEIEVVAEAVPTRGIMDAPASRSPSPPPDAPVASTPGPRATALQKVFEGALSASLKAHTYSNFSTCFPTPARHCPGAIEQVWGALNGRLKEECTREFEQILEDRRVVDGLNQWEKVVDEARKRRDRAVEGEIPQRPLHTLSPEELYTAHLTPYLLKETEELQTKVHKSQQENLMVIGKINEQRAEIERLLNGLENVVKDVEGSIDAMRTSQQTGFDGLRDDVWQMEQEVAATRR</sequence>
<evidence type="ECO:0000313" key="12">
    <source>
        <dbReference type="EMBL" id="KAJ9615722.1"/>
    </source>
</evidence>
<organism evidence="12 13">
    <name type="scientific">Cladophialophora chaetospira</name>
    <dbReference type="NCBI Taxonomy" id="386627"/>
    <lineage>
        <taxon>Eukaryota</taxon>
        <taxon>Fungi</taxon>
        <taxon>Dikarya</taxon>
        <taxon>Ascomycota</taxon>
        <taxon>Pezizomycotina</taxon>
        <taxon>Eurotiomycetes</taxon>
        <taxon>Chaetothyriomycetidae</taxon>
        <taxon>Chaetothyriales</taxon>
        <taxon>Herpotrichiellaceae</taxon>
        <taxon>Cladophialophora</taxon>
    </lineage>
</organism>
<feature type="region of interest" description="Disordered" evidence="11">
    <location>
        <begin position="167"/>
        <end position="187"/>
    </location>
</feature>
<dbReference type="SUPFAM" id="SSF143744">
    <property type="entry name" value="GlcG-like"/>
    <property type="match status" value="1"/>
</dbReference>
<name>A0AA38XLK8_9EURO</name>
<dbReference type="AlphaFoldDB" id="A0AA38XLK8"/>
<evidence type="ECO:0000256" key="6">
    <source>
        <dbReference type="ARBA" id="ARBA00022838"/>
    </source>
</evidence>
<dbReference type="EMBL" id="JAPDRK010000002">
    <property type="protein sequence ID" value="KAJ9615722.1"/>
    <property type="molecule type" value="Genomic_DNA"/>
</dbReference>
<dbReference type="Gene3D" id="3.30.450.150">
    <property type="entry name" value="Haem-degrading domain"/>
    <property type="match status" value="1"/>
</dbReference>
<feature type="coiled-coil region" evidence="10">
    <location>
        <begin position="326"/>
        <end position="353"/>
    </location>
</feature>
<keyword evidence="3" id="KW-0158">Chromosome</keyword>
<dbReference type="Pfam" id="PF03980">
    <property type="entry name" value="Nnf1"/>
    <property type="match status" value="1"/>
</dbReference>
<comment type="caution">
    <text evidence="12">The sequence shown here is derived from an EMBL/GenBank/DDBJ whole genome shotgun (WGS) entry which is preliminary data.</text>
</comment>
<keyword evidence="7" id="KW-0539">Nucleus</keyword>
<evidence type="ECO:0000256" key="2">
    <source>
        <dbReference type="ARBA" id="ARBA00004629"/>
    </source>
</evidence>
<keyword evidence="6" id="KW-0995">Kinetochore</keyword>
<evidence type="ECO:0000256" key="4">
    <source>
        <dbReference type="ARBA" id="ARBA00022618"/>
    </source>
</evidence>
<dbReference type="InterPro" id="IPR005624">
    <property type="entry name" value="PduO/GlcC-like"/>
</dbReference>
<accession>A0AA38XLK8</accession>
<evidence type="ECO:0000256" key="7">
    <source>
        <dbReference type="ARBA" id="ARBA00023242"/>
    </source>
</evidence>
<dbReference type="PANTHER" id="PTHR34309">
    <property type="entry name" value="SLR1406 PROTEIN"/>
    <property type="match status" value="1"/>
</dbReference>
<dbReference type="GO" id="GO:0051301">
    <property type="term" value="P:cell division"/>
    <property type="evidence" value="ECO:0007669"/>
    <property type="project" value="UniProtKB-KW"/>
</dbReference>
<protein>
    <recommendedName>
        <fullName evidence="14">DUF336-domain-containing protein</fullName>
    </recommendedName>
</protein>
<evidence type="ECO:0000256" key="10">
    <source>
        <dbReference type="SAM" id="Coils"/>
    </source>
</evidence>
<dbReference type="InterPro" id="IPR038084">
    <property type="entry name" value="PduO/GlcC-like_sf"/>
</dbReference>
<dbReference type="InterPro" id="IPR007128">
    <property type="entry name" value="PMF1/Nnf1"/>
</dbReference>
<keyword evidence="8" id="KW-0131">Cell cycle</keyword>
<evidence type="ECO:0000256" key="9">
    <source>
        <dbReference type="ARBA" id="ARBA00023328"/>
    </source>
</evidence>
<reference evidence="12" key="1">
    <citation type="submission" date="2022-10" db="EMBL/GenBank/DDBJ databases">
        <title>Culturing micro-colonial fungi from biological soil crusts in the Mojave desert and describing Neophaeococcomyces mojavensis, and introducing the new genera and species Taxawa tesnikishii.</title>
        <authorList>
            <person name="Kurbessoian T."/>
            <person name="Stajich J.E."/>
        </authorList>
    </citation>
    <scope>NUCLEOTIDE SEQUENCE</scope>
    <source>
        <strain evidence="12">TK_41</strain>
    </source>
</reference>
<keyword evidence="9" id="KW-0137">Centromere</keyword>
<dbReference type="GO" id="GO:0000444">
    <property type="term" value="C:MIS12/MIND type complex"/>
    <property type="evidence" value="ECO:0007669"/>
    <property type="project" value="InterPro"/>
</dbReference>
<gene>
    <name evidence="12" type="ORF">H2200_001799</name>
</gene>
<keyword evidence="4" id="KW-0132">Cell division</keyword>
<keyword evidence="13" id="KW-1185">Reference proteome</keyword>
<dbReference type="PANTHER" id="PTHR34309:SF1">
    <property type="entry name" value="PROTEIN GLCG"/>
    <property type="match status" value="1"/>
</dbReference>
<evidence type="ECO:0000256" key="8">
    <source>
        <dbReference type="ARBA" id="ARBA00023306"/>
    </source>
</evidence>
<dbReference type="Pfam" id="PF03928">
    <property type="entry name" value="HbpS-like"/>
    <property type="match status" value="1"/>
</dbReference>
<evidence type="ECO:0000256" key="5">
    <source>
        <dbReference type="ARBA" id="ARBA00022776"/>
    </source>
</evidence>
<evidence type="ECO:0000313" key="13">
    <source>
        <dbReference type="Proteomes" id="UP001172673"/>
    </source>
</evidence>
<evidence type="ECO:0008006" key="14">
    <source>
        <dbReference type="Google" id="ProtNLM"/>
    </source>
</evidence>
<evidence type="ECO:0000256" key="11">
    <source>
        <dbReference type="SAM" id="MobiDB-lite"/>
    </source>
</evidence>
<evidence type="ECO:0000256" key="1">
    <source>
        <dbReference type="ARBA" id="ARBA00004123"/>
    </source>
</evidence>
<keyword evidence="5" id="KW-0498">Mitosis</keyword>
<keyword evidence="10" id="KW-0175">Coiled coil</keyword>
<dbReference type="InterPro" id="IPR052517">
    <property type="entry name" value="GlcG_carb_metab_protein"/>
</dbReference>
<evidence type="ECO:0000256" key="3">
    <source>
        <dbReference type="ARBA" id="ARBA00022454"/>
    </source>
</evidence>